<protein>
    <submittedName>
        <fullName evidence="1">Uncharacterized protein</fullName>
    </submittedName>
</protein>
<organism evidence="1 2">
    <name type="scientific">Hyalomma asiaticum</name>
    <name type="common">Tick</name>
    <dbReference type="NCBI Taxonomy" id="266040"/>
    <lineage>
        <taxon>Eukaryota</taxon>
        <taxon>Metazoa</taxon>
        <taxon>Ecdysozoa</taxon>
        <taxon>Arthropoda</taxon>
        <taxon>Chelicerata</taxon>
        <taxon>Arachnida</taxon>
        <taxon>Acari</taxon>
        <taxon>Parasitiformes</taxon>
        <taxon>Ixodida</taxon>
        <taxon>Ixodoidea</taxon>
        <taxon>Ixodidae</taxon>
        <taxon>Hyalomminae</taxon>
        <taxon>Hyalomma</taxon>
    </lineage>
</organism>
<comment type="caution">
    <text evidence="1">The sequence shown here is derived from an EMBL/GenBank/DDBJ whole genome shotgun (WGS) entry which is preliminary data.</text>
</comment>
<proteinExistence type="predicted"/>
<accession>A0ACB7SHI4</accession>
<evidence type="ECO:0000313" key="1">
    <source>
        <dbReference type="EMBL" id="KAH6932602.1"/>
    </source>
</evidence>
<gene>
    <name evidence="1" type="ORF">HPB50_008023</name>
</gene>
<sequence>MAMEHELQSVDAGPWSGTLQKFPPDRYQGPTHPSDGVGPPRMCDILAAPLRQTPYDTSKKAVLVRTAVTERKRLQMFLSPTDLGDRHPSQLLRQFIQRLPPVVLMALTTALDLNLSTLVTIAEKLCEIAPPQLSRRCTVNNRSTTPEPSS</sequence>
<name>A0ACB7SHI4_HYAAI</name>
<evidence type="ECO:0000313" key="2">
    <source>
        <dbReference type="Proteomes" id="UP000821845"/>
    </source>
</evidence>
<dbReference type="EMBL" id="CM023484">
    <property type="protein sequence ID" value="KAH6932602.1"/>
    <property type="molecule type" value="Genomic_DNA"/>
</dbReference>
<keyword evidence="2" id="KW-1185">Reference proteome</keyword>
<reference evidence="1" key="1">
    <citation type="submission" date="2020-05" db="EMBL/GenBank/DDBJ databases">
        <title>Large-scale comparative analyses of tick genomes elucidate their genetic diversity and vector capacities.</title>
        <authorList>
            <person name="Jia N."/>
            <person name="Wang J."/>
            <person name="Shi W."/>
            <person name="Du L."/>
            <person name="Sun Y."/>
            <person name="Zhan W."/>
            <person name="Jiang J."/>
            <person name="Wang Q."/>
            <person name="Zhang B."/>
            <person name="Ji P."/>
            <person name="Sakyi L.B."/>
            <person name="Cui X."/>
            <person name="Yuan T."/>
            <person name="Jiang B."/>
            <person name="Yang W."/>
            <person name="Lam T.T.-Y."/>
            <person name="Chang Q."/>
            <person name="Ding S."/>
            <person name="Wang X."/>
            <person name="Zhu J."/>
            <person name="Ruan X."/>
            <person name="Zhao L."/>
            <person name="Wei J."/>
            <person name="Que T."/>
            <person name="Du C."/>
            <person name="Cheng J."/>
            <person name="Dai P."/>
            <person name="Han X."/>
            <person name="Huang E."/>
            <person name="Gao Y."/>
            <person name="Liu J."/>
            <person name="Shao H."/>
            <person name="Ye R."/>
            <person name="Li L."/>
            <person name="Wei W."/>
            <person name="Wang X."/>
            <person name="Wang C."/>
            <person name="Yang T."/>
            <person name="Huo Q."/>
            <person name="Li W."/>
            <person name="Guo W."/>
            <person name="Chen H."/>
            <person name="Zhou L."/>
            <person name="Ni X."/>
            <person name="Tian J."/>
            <person name="Zhou Y."/>
            <person name="Sheng Y."/>
            <person name="Liu T."/>
            <person name="Pan Y."/>
            <person name="Xia L."/>
            <person name="Li J."/>
            <person name="Zhao F."/>
            <person name="Cao W."/>
        </authorList>
    </citation>
    <scope>NUCLEOTIDE SEQUENCE</scope>
    <source>
        <strain evidence="1">Hyas-2018</strain>
    </source>
</reference>
<dbReference type="Proteomes" id="UP000821845">
    <property type="component" value="Chromosome 4"/>
</dbReference>